<protein>
    <submittedName>
        <fullName evidence="1">Uncharacterized protein</fullName>
    </submittedName>
</protein>
<organism evidence="1 2">
    <name type="scientific">Breznakibacter xylanolyticus</name>
    <dbReference type="NCBI Taxonomy" id="990"/>
    <lineage>
        <taxon>Bacteria</taxon>
        <taxon>Pseudomonadati</taxon>
        <taxon>Bacteroidota</taxon>
        <taxon>Bacteroidia</taxon>
        <taxon>Marinilabiliales</taxon>
        <taxon>Marinilabiliaceae</taxon>
        <taxon>Breznakibacter</taxon>
    </lineage>
</organism>
<dbReference type="RefSeq" id="WP_111444843.1">
    <property type="nucleotide sequence ID" value="NZ_QKZK01000007.1"/>
</dbReference>
<evidence type="ECO:0000313" key="2">
    <source>
        <dbReference type="Proteomes" id="UP000249239"/>
    </source>
</evidence>
<proteinExistence type="predicted"/>
<keyword evidence="2" id="KW-1185">Reference proteome</keyword>
<evidence type="ECO:0000313" key="1">
    <source>
        <dbReference type="EMBL" id="PZX18102.1"/>
    </source>
</evidence>
<comment type="caution">
    <text evidence="1">The sequence shown here is derived from an EMBL/GenBank/DDBJ whole genome shotgun (WGS) entry which is preliminary data.</text>
</comment>
<gene>
    <name evidence="1" type="ORF">LX69_01139</name>
</gene>
<accession>A0A2W7P3X2</accession>
<dbReference type="EMBL" id="QKZK01000007">
    <property type="protein sequence ID" value="PZX18102.1"/>
    <property type="molecule type" value="Genomic_DNA"/>
</dbReference>
<reference evidence="1 2" key="1">
    <citation type="submission" date="2018-06" db="EMBL/GenBank/DDBJ databases">
        <title>Genomic Encyclopedia of Archaeal and Bacterial Type Strains, Phase II (KMG-II): from individual species to whole genera.</title>
        <authorList>
            <person name="Goeker M."/>
        </authorList>
    </citation>
    <scope>NUCLEOTIDE SEQUENCE [LARGE SCALE GENOMIC DNA]</scope>
    <source>
        <strain evidence="1 2">DSM 6779</strain>
    </source>
</reference>
<dbReference type="AlphaFoldDB" id="A0A2W7P3X2"/>
<dbReference type="OrthoDB" id="1257496at2"/>
<name>A0A2W7P3X2_9BACT</name>
<dbReference type="Proteomes" id="UP000249239">
    <property type="component" value="Unassembled WGS sequence"/>
</dbReference>
<sequence>MAIGFKKVYSTEGTPVFQKVLENAQGGFTLDMTGLTSGEEIPKGALFIYDESTRKATYVRTAKVHETVAAQIAVKVSKGHKVKVGDSLDGVAVNAINTANADYDTLTMASNVSADAGDILATHATTGKTTGLGFDAITAEENATLSVVIRGTAYARRIPPVAQEQLPATLILSNSY</sequence>